<comment type="pathway">
    <text evidence="1 5">Glycan biosynthesis; glycogen metabolism.</text>
</comment>
<dbReference type="OrthoDB" id="5971574at2759"/>
<dbReference type="GO" id="GO:0005964">
    <property type="term" value="C:phosphorylase kinase complex"/>
    <property type="evidence" value="ECO:0007669"/>
    <property type="project" value="TreeGrafter"/>
</dbReference>
<keyword evidence="5" id="KW-0636">Prenylation</keyword>
<keyword evidence="5" id="KW-1003">Cell membrane</keyword>
<dbReference type="AlphaFoldDB" id="A0A9W9YER6"/>
<keyword evidence="5" id="KW-0472">Membrane</keyword>
<name>A0A9W9YER6_9CNID</name>
<sequence>MDEDDRRNCLDVYYHRVKKQILQYQSGSIGLFPLHTANVNNEESHVRDNIYCAMGVWALALAYRHMDDSKGRAYELQQSVVKCMRGILFCYMRQADKVEQFKKNQSAYHSLHVKFNVNTGDTIASELEWAHLQIDAVSLYLLTLVQMTASGLQIIYTNDEVNFVQNLVYYIERAYRTPDYGTWERGSKENVGHKELNASSIGMAKAALEAINGFNVYGMQGTSSSVIYVDPDAHNRNYTIMHSMLPVASSSKVTDASLLMITGFPAFAVGDESLCQQAKDMAVEKLEGSYGLKRFMRDGYKTVVEDKNRRYYEKRELQIFDRIESEWPIFFIYLALDALFKNDKETAQKYIRKLQEDLLLNNESGDLIPHYYYVPKIYLEAERKKPHSQVRLPSDEDGDLFLWGQSLLIIMNLIDDGLLDVNEIDPIGRHLSHSAKNRYGHSSYRYSSFRVVDSDLVVQVSLITESRNLQTTLATFGIETQTPQQIEPIQIWPPSELVKAYKRLGVNRKLGLSGRPLRPIGSLGTSKIYRILGRTVVTYPKLLDETDFYMALDMSLLIDEIKTNLAFVRNNWNMKGRPTLCLLLREKNLRGKQFQETLELLASFKRGFCGGVKIKLGRLQTLVSTAVIDHLDFLQADRGVSDLDETEGGLDEGRVKEKEGTDSNPPTPGSSEGHTMTRHIRAMTVTAEDEVLPTDEEDGNGRDLVTKSREGLLAELQNKPNVDRQMLVLQELMKREGEDFQTPEGTVKDVVDSLYQKAAYDRKWSAVRRGAGLLKKLVDSLAPGITTILVSGKVVTIGVFGHEEKVIYEPLTPAAIQKNPLLICSPHDVREAVLQQEVQ</sequence>
<keyword evidence="5" id="KW-0119">Carbohydrate metabolism</keyword>
<dbReference type="InterPro" id="IPR008734">
    <property type="entry name" value="PHK_A/B_su"/>
</dbReference>
<accession>A0A9W9YER6</accession>
<comment type="function">
    <text evidence="5">Phosphorylase b kinase catalyzes the phosphorylation of serine in certain substrates, including troponin I.</text>
</comment>
<evidence type="ECO:0000256" key="3">
    <source>
        <dbReference type="ARBA" id="ARBA00022600"/>
    </source>
</evidence>
<dbReference type="GO" id="GO:0005516">
    <property type="term" value="F:calmodulin binding"/>
    <property type="evidence" value="ECO:0007669"/>
    <property type="project" value="UniProtKB-KW"/>
</dbReference>
<reference evidence="8" key="1">
    <citation type="submission" date="2023-01" db="EMBL/GenBank/DDBJ databases">
        <title>Genome assembly of the deep-sea coral Lophelia pertusa.</title>
        <authorList>
            <person name="Herrera S."/>
            <person name="Cordes E."/>
        </authorList>
    </citation>
    <scope>NUCLEOTIDE SEQUENCE</scope>
    <source>
        <strain evidence="8">USNM1676648</strain>
        <tissue evidence="8">Polyp</tissue>
    </source>
</reference>
<evidence type="ECO:0000313" key="8">
    <source>
        <dbReference type="EMBL" id="KAJ7337180.1"/>
    </source>
</evidence>
<evidence type="ECO:0000256" key="5">
    <source>
        <dbReference type="RuleBase" id="RU364123"/>
    </source>
</evidence>
<dbReference type="InterPro" id="IPR012341">
    <property type="entry name" value="6hp_glycosidase-like_sf"/>
</dbReference>
<dbReference type="PANTHER" id="PTHR10749:SF8">
    <property type="entry name" value="PHOSPHORYLASE B KINASE REGULATORY SUBUNIT BETA"/>
    <property type="match status" value="1"/>
</dbReference>
<protein>
    <recommendedName>
        <fullName evidence="5">Phosphorylase b kinase regulatory subunit</fullName>
    </recommendedName>
</protein>
<dbReference type="Proteomes" id="UP001163046">
    <property type="component" value="Unassembled WGS sequence"/>
</dbReference>
<feature type="region of interest" description="Disordered" evidence="6">
    <location>
        <begin position="643"/>
        <end position="676"/>
    </location>
</feature>
<dbReference type="GO" id="GO:0005886">
    <property type="term" value="C:plasma membrane"/>
    <property type="evidence" value="ECO:0007669"/>
    <property type="project" value="UniProtKB-SubCell"/>
</dbReference>
<keyword evidence="9" id="KW-1185">Reference proteome</keyword>
<dbReference type="PANTHER" id="PTHR10749">
    <property type="entry name" value="PHOSPHORYLASE B KINASE REGULATORY SUBUNIT"/>
    <property type="match status" value="1"/>
</dbReference>
<dbReference type="SUPFAM" id="SSF48208">
    <property type="entry name" value="Six-hairpin glycosidases"/>
    <property type="match status" value="1"/>
</dbReference>
<feature type="domain" description="GH15-like" evidence="7">
    <location>
        <begin position="10"/>
        <end position="838"/>
    </location>
</feature>
<dbReference type="EMBL" id="MU827781">
    <property type="protein sequence ID" value="KAJ7337180.1"/>
    <property type="molecule type" value="Genomic_DNA"/>
</dbReference>
<evidence type="ECO:0000256" key="1">
    <source>
        <dbReference type="ARBA" id="ARBA00005131"/>
    </source>
</evidence>
<evidence type="ECO:0000256" key="6">
    <source>
        <dbReference type="SAM" id="MobiDB-lite"/>
    </source>
</evidence>
<evidence type="ECO:0000259" key="7">
    <source>
        <dbReference type="Pfam" id="PF00723"/>
    </source>
</evidence>
<dbReference type="GO" id="GO:0005977">
    <property type="term" value="P:glycogen metabolic process"/>
    <property type="evidence" value="ECO:0007669"/>
    <property type="project" value="UniProtKB-KW"/>
</dbReference>
<organism evidence="8 9">
    <name type="scientific">Desmophyllum pertusum</name>
    <dbReference type="NCBI Taxonomy" id="174260"/>
    <lineage>
        <taxon>Eukaryota</taxon>
        <taxon>Metazoa</taxon>
        <taxon>Cnidaria</taxon>
        <taxon>Anthozoa</taxon>
        <taxon>Hexacorallia</taxon>
        <taxon>Scleractinia</taxon>
        <taxon>Caryophylliina</taxon>
        <taxon>Caryophylliidae</taxon>
        <taxon>Desmophyllum</taxon>
    </lineage>
</organism>
<evidence type="ECO:0000313" key="9">
    <source>
        <dbReference type="Proteomes" id="UP001163046"/>
    </source>
</evidence>
<proteinExistence type="inferred from homology"/>
<keyword evidence="3 5" id="KW-0321">Glycogen metabolism</keyword>
<comment type="similarity">
    <text evidence="2 5">Belongs to the phosphorylase b kinase regulatory chain family.</text>
</comment>
<keyword evidence="5" id="KW-0449">Lipoprotein</keyword>
<comment type="subcellular location">
    <subcellularLocation>
        <location evidence="5">Cell membrane</location>
        <topology evidence="5">Lipid-anchor</topology>
        <orientation evidence="5">Cytoplasmic side</orientation>
    </subcellularLocation>
</comment>
<feature type="compositionally biased region" description="Basic and acidic residues" evidence="6">
    <location>
        <begin position="651"/>
        <end position="661"/>
    </location>
</feature>
<dbReference type="Pfam" id="PF00723">
    <property type="entry name" value="Glyco_hydro_15"/>
    <property type="match status" value="1"/>
</dbReference>
<dbReference type="InterPro" id="IPR008928">
    <property type="entry name" value="6-hairpin_glycosidase_sf"/>
</dbReference>
<dbReference type="Gene3D" id="1.50.10.10">
    <property type="match status" value="1"/>
</dbReference>
<evidence type="ECO:0000256" key="4">
    <source>
        <dbReference type="ARBA" id="ARBA00022860"/>
    </source>
</evidence>
<comment type="caution">
    <text evidence="8">The sequence shown here is derived from an EMBL/GenBank/DDBJ whole genome shotgun (WGS) entry which is preliminary data.</text>
</comment>
<dbReference type="InterPro" id="IPR011613">
    <property type="entry name" value="GH15-like"/>
</dbReference>
<gene>
    <name evidence="8" type="ORF">OS493_010036</name>
</gene>
<keyword evidence="4 5" id="KW-0112">Calmodulin-binding</keyword>
<evidence type="ECO:0000256" key="2">
    <source>
        <dbReference type="ARBA" id="ARBA00007128"/>
    </source>
</evidence>